<sequence length="234" mass="25934">MTRQWIVMSADYCCGHPLSVTDADGISQVCDPASLPIGEALVDELAAWKDRFDQTLDHEYPPDSGFASPDDEHEFYADGLVLAAALALELLDSHVVEYHDDRYPAGLRELRLLADGAVIVEEGRLVLPAHWSDLAADPDRRHALLAQFEHERAAGHVLEGKDLTLLARCTRCDDILFRVEDGGRYAVVHLTRSSSREPDAAFPWTNLHDDRVAVLADLSEKHYRSSARPSGPGR</sequence>
<accession>A0ABW2H1D2</accession>
<evidence type="ECO:0000313" key="2">
    <source>
        <dbReference type="Proteomes" id="UP001596392"/>
    </source>
</evidence>
<dbReference type="EMBL" id="JBHTAC010000021">
    <property type="protein sequence ID" value="MFC7245005.1"/>
    <property type="molecule type" value="Genomic_DNA"/>
</dbReference>
<dbReference type="Proteomes" id="UP001596392">
    <property type="component" value="Unassembled WGS sequence"/>
</dbReference>
<gene>
    <name evidence="1" type="ORF">ACFQO7_21225</name>
</gene>
<keyword evidence="2" id="KW-1185">Reference proteome</keyword>
<reference evidence="2" key="1">
    <citation type="journal article" date="2019" name="Int. J. Syst. Evol. Microbiol.">
        <title>The Global Catalogue of Microorganisms (GCM) 10K type strain sequencing project: providing services to taxonomists for standard genome sequencing and annotation.</title>
        <authorList>
            <consortium name="The Broad Institute Genomics Platform"/>
            <consortium name="The Broad Institute Genome Sequencing Center for Infectious Disease"/>
            <person name="Wu L."/>
            <person name="Ma J."/>
        </authorList>
    </citation>
    <scope>NUCLEOTIDE SEQUENCE [LARGE SCALE GENOMIC DNA]</scope>
    <source>
        <strain evidence="2">CGMCC 1.9106</strain>
    </source>
</reference>
<evidence type="ECO:0000313" key="1">
    <source>
        <dbReference type="EMBL" id="MFC7245005.1"/>
    </source>
</evidence>
<name>A0ABW2H1D2_9ACTN</name>
<comment type="caution">
    <text evidence="1">The sequence shown here is derived from an EMBL/GenBank/DDBJ whole genome shotgun (WGS) entry which is preliminary data.</text>
</comment>
<protein>
    <recommendedName>
        <fullName evidence="3">Nucleic acid/nucleotide deaminase of polymorphic system toxin</fullName>
    </recommendedName>
</protein>
<evidence type="ECO:0008006" key="3">
    <source>
        <dbReference type="Google" id="ProtNLM"/>
    </source>
</evidence>
<proteinExistence type="predicted"/>
<dbReference type="RefSeq" id="WP_376807966.1">
    <property type="nucleotide sequence ID" value="NZ_JBHTAC010000021.1"/>
</dbReference>
<organism evidence="1 2">
    <name type="scientific">Catellatospora aurea</name>
    <dbReference type="NCBI Taxonomy" id="1337874"/>
    <lineage>
        <taxon>Bacteria</taxon>
        <taxon>Bacillati</taxon>
        <taxon>Actinomycetota</taxon>
        <taxon>Actinomycetes</taxon>
        <taxon>Micromonosporales</taxon>
        <taxon>Micromonosporaceae</taxon>
        <taxon>Catellatospora</taxon>
    </lineage>
</organism>